<reference evidence="2 3" key="1">
    <citation type="journal article" date="2010" name="Nature">
        <title>The Ectocarpus genome and the independent evolution of multicellularity in brown algae.</title>
        <authorList>
            <person name="Cock J.M."/>
            <person name="Sterck L."/>
            <person name="Rouze P."/>
            <person name="Scornet D."/>
            <person name="Allen A.E."/>
            <person name="Amoutzias G."/>
            <person name="Anthouard V."/>
            <person name="Artiguenave F."/>
            <person name="Aury J.M."/>
            <person name="Badger J.H."/>
            <person name="Beszteri B."/>
            <person name="Billiau K."/>
            <person name="Bonnet E."/>
            <person name="Bothwell J.H."/>
            <person name="Bowler C."/>
            <person name="Boyen C."/>
            <person name="Brownlee C."/>
            <person name="Carrano C.J."/>
            <person name="Charrier B."/>
            <person name="Cho G.Y."/>
            <person name="Coelho S.M."/>
            <person name="Collen J."/>
            <person name="Corre E."/>
            <person name="Da Silva C."/>
            <person name="Delage L."/>
            <person name="Delaroque N."/>
            <person name="Dittami S.M."/>
            <person name="Doulbeau S."/>
            <person name="Elias M."/>
            <person name="Farnham G."/>
            <person name="Gachon C.M."/>
            <person name="Gschloessl B."/>
            <person name="Heesch S."/>
            <person name="Jabbari K."/>
            <person name="Jubin C."/>
            <person name="Kawai H."/>
            <person name="Kimura K."/>
            <person name="Kloareg B."/>
            <person name="Kupper F.C."/>
            <person name="Lang D."/>
            <person name="Le Bail A."/>
            <person name="Leblanc C."/>
            <person name="Lerouge P."/>
            <person name="Lohr M."/>
            <person name="Lopez P.J."/>
            <person name="Martens C."/>
            <person name="Maumus F."/>
            <person name="Michel G."/>
            <person name="Miranda-Saavedra D."/>
            <person name="Morales J."/>
            <person name="Moreau H."/>
            <person name="Motomura T."/>
            <person name="Nagasato C."/>
            <person name="Napoli C.A."/>
            <person name="Nelson D.R."/>
            <person name="Nyvall-Collen P."/>
            <person name="Peters A.F."/>
            <person name="Pommier C."/>
            <person name="Potin P."/>
            <person name="Poulain J."/>
            <person name="Quesneville H."/>
            <person name="Read B."/>
            <person name="Rensing S.A."/>
            <person name="Ritter A."/>
            <person name="Rousvoal S."/>
            <person name="Samanta M."/>
            <person name="Samson G."/>
            <person name="Schroeder D.C."/>
            <person name="Segurens B."/>
            <person name="Strittmatter M."/>
            <person name="Tonon T."/>
            <person name="Tregear J.W."/>
            <person name="Valentin K."/>
            <person name="von Dassow P."/>
            <person name="Yamagishi T."/>
            <person name="Van de Peer Y."/>
            <person name="Wincker P."/>
        </authorList>
    </citation>
    <scope>NUCLEOTIDE SEQUENCE [LARGE SCALE GENOMIC DNA]</scope>
    <source>
        <strain evidence="3">Ec32 / CCAP1310/4</strain>
    </source>
</reference>
<gene>
    <name evidence="2" type="ORF">Esi_0185_0046</name>
</gene>
<name>D7FP50_ECTSI</name>
<feature type="domain" description="Glycosyl-hydrolase 114-associated" evidence="1">
    <location>
        <begin position="109"/>
        <end position="246"/>
    </location>
</feature>
<dbReference type="Pfam" id="PF14741">
    <property type="entry name" value="GH114_assoc"/>
    <property type="match status" value="2"/>
</dbReference>
<organism evidence="2 3">
    <name type="scientific">Ectocarpus siliculosus</name>
    <name type="common">Brown alga</name>
    <name type="synonym">Conferva siliculosa</name>
    <dbReference type="NCBI Taxonomy" id="2880"/>
    <lineage>
        <taxon>Eukaryota</taxon>
        <taxon>Sar</taxon>
        <taxon>Stramenopiles</taxon>
        <taxon>Ochrophyta</taxon>
        <taxon>PX clade</taxon>
        <taxon>Phaeophyceae</taxon>
        <taxon>Ectocarpales</taxon>
        <taxon>Ectocarpaceae</taxon>
        <taxon>Ectocarpus</taxon>
    </lineage>
</organism>
<evidence type="ECO:0000313" key="2">
    <source>
        <dbReference type="EMBL" id="CBJ30314.1"/>
    </source>
</evidence>
<keyword evidence="3" id="KW-1185">Reference proteome</keyword>
<dbReference type="InParanoid" id="D7FP50"/>
<proteinExistence type="predicted"/>
<dbReference type="EMBL" id="FN649760">
    <property type="protein sequence ID" value="CBJ30314.1"/>
    <property type="molecule type" value="Genomic_DNA"/>
</dbReference>
<dbReference type="Proteomes" id="UP000002630">
    <property type="component" value="Unassembled WGS sequence"/>
</dbReference>
<sequence>MSLSCKGGGSVALHTHAHRLPAHTRRLSPLGKTREPDFIPFDAGGAKKEIMARRSPWPKLLAFALLAVSGASGNDDVGESGTPGVCTFVDTIAGVEKEEMQDRSSVRTKDGVPIAFENMEYYVRMLTVFGNAQTDFYFSPPSAVIDGTASSLTIEVSALVPTEGSGGVWTVGIGTSGGGDGNDTLYTVGDLAAAGNTDWTTIYLTVPLTADEATGSLASYMDDNNEMLITLSCSQPGSTQVIFIDYMSITAAAGGSFAAMTPVSSSTGRCTYVDTVAGLEKEMFQDRVSVQAGDDVPVSFENMASYVRMLTLFGNAQTDFYFSPPSSVADGTAKSIVVGASALVPTEGSGGVWSVGVSSIDADGNSTLHTVGDFAAAGSEDWTPVTLTMPVTADVADYVDDNNEMLLTVSCSEPGTTQALFIDFMEVTAFDGDDLGEYSYSFDYSAMAVEGHYEQQAEETDEEDEVDVQADAASAPSVIVSGSFFPAAAATVLAVSLAGPLFAGL</sequence>
<accession>D7FP50</accession>
<dbReference type="AlphaFoldDB" id="D7FP50"/>
<evidence type="ECO:0000259" key="1">
    <source>
        <dbReference type="Pfam" id="PF14741"/>
    </source>
</evidence>
<evidence type="ECO:0000313" key="3">
    <source>
        <dbReference type="Proteomes" id="UP000002630"/>
    </source>
</evidence>
<feature type="domain" description="Glycosyl-hydrolase 114-associated" evidence="1">
    <location>
        <begin position="292"/>
        <end position="424"/>
    </location>
</feature>
<dbReference type="InterPro" id="IPR049922">
    <property type="entry name" value="GH114_assoc"/>
</dbReference>
<protein>
    <recommendedName>
        <fullName evidence="1">Glycosyl-hydrolase 114-associated domain-containing protein</fullName>
    </recommendedName>
</protein>